<dbReference type="EMBL" id="BTGU01008556">
    <property type="protein sequence ID" value="GMN30255.1"/>
    <property type="molecule type" value="Genomic_DNA"/>
</dbReference>
<evidence type="ECO:0000256" key="1">
    <source>
        <dbReference type="ARBA" id="ARBA00004479"/>
    </source>
</evidence>
<sequence length="458" mass="50567">MDYVTTSAVTNNLRISIGTPGSPVVASFVILNGLEILKINNSMGHFSSPVTSSSSKKNVGVLATGVSIGVFLVVTGCVVFLLIMCKNWKRLELKGHSEKTTHAIDALKYGTCIPFLVVQEATNNFDENWVIGSGGFGKVYKGVLNDGTKVAIKRKHPGSQQGMTEFWTEIKMLSRFHHRNLVSLIAYCDEGNEMILLYEYVENGTLRSHLYGSEALPVLSWKRRLEICIGAAKGLHYLHTGFARAIIHRDVKSTNILLDENLKAKVADFGLSKIGPDITKVYHVSTAVKGSFGYLDPEYFRKQRLTLKSDVYSFGVVLFEVLCGRAAVDSTLPTEKIGLAGWALKWQKTGKLEEIIDPALVGEVSPDSLKKFGEIAEKCLAEFGANRPLMGEVLKNLECALQLQEAAEQNFSTNMMRELPQQGERKLQHSVSAFELSRTHVGNLSSGSRKIRSFSQQM</sequence>
<keyword evidence="6 12" id="KW-0547">Nucleotide-binding</keyword>
<comment type="subcellular location">
    <subcellularLocation>
        <location evidence="1">Membrane</location>
        <topology evidence="1">Single-pass type I membrane protein</topology>
    </subcellularLocation>
</comment>
<evidence type="ECO:0000313" key="17">
    <source>
        <dbReference type="Proteomes" id="UP001187192"/>
    </source>
</evidence>
<evidence type="ECO:0000256" key="11">
    <source>
        <dbReference type="ARBA" id="ARBA00023180"/>
    </source>
</evidence>
<accession>A0AA87ZEJ9</accession>
<dbReference type="GO" id="GO:0004714">
    <property type="term" value="F:transmembrane receptor protein tyrosine kinase activity"/>
    <property type="evidence" value="ECO:0007669"/>
    <property type="project" value="InterPro"/>
</dbReference>
<dbReference type="GO" id="GO:0005886">
    <property type="term" value="C:plasma membrane"/>
    <property type="evidence" value="ECO:0007669"/>
    <property type="project" value="TreeGrafter"/>
</dbReference>
<dbReference type="GO" id="GO:0005524">
    <property type="term" value="F:ATP binding"/>
    <property type="evidence" value="ECO:0007669"/>
    <property type="project" value="UniProtKB-UniRule"/>
</dbReference>
<evidence type="ECO:0000256" key="5">
    <source>
        <dbReference type="ARBA" id="ARBA00022729"/>
    </source>
</evidence>
<dbReference type="InterPro" id="IPR011009">
    <property type="entry name" value="Kinase-like_dom_sf"/>
</dbReference>
<keyword evidence="8 12" id="KW-0067">ATP-binding</keyword>
<dbReference type="GO" id="GO:0009506">
    <property type="term" value="C:plasmodesma"/>
    <property type="evidence" value="ECO:0007669"/>
    <property type="project" value="TreeGrafter"/>
</dbReference>
<organism evidence="16 17">
    <name type="scientific">Ficus carica</name>
    <name type="common">Common fig</name>
    <dbReference type="NCBI Taxonomy" id="3494"/>
    <lineage>
        <taxon>Eukaryota</taxon>
        <taxon>Viridiplantae</taxon>
        <taxon>Streptophyta</taxon>
        <taxon>Embryophyta</taxon>
        <taxon>Tracheophyta</taxon>
        <taxon>Spermatophyta</taxon>
        <taxon>Magnoliopsida</taxon>
        <taxon>eudicotyledons</taxon>
        <taxon>Gunneridae</taxon>
        <taxon>Pentapetalae</taxon>
        <taxon>rosids</taxon>
        <taxon>fabids</taxon>
        <taxon>Rosales</taxon>
        <taxon>Moraceae</taxon>
        <taxon>Ficeae</taxon>
        <taxon>Ficus</taxon>
    </lineage>
</organism>
<protein>
    <recommendedName>
        <fullName evidence="15">Protein kinase domain-containing protein</fullName>
    </recommendedName>
</protein>
<dbReference type="SUPFAM" id="SSF56112">
    <property type="entry name" value="Protein kinase-like (PK-like)"/>
    <property type="match status" value="1"/>
</dbReference>
<dbReference type="InterPro" id="IPR001245">
    <property type="entry name" value="Ser-Thr/Tyr_kinase_cat_dom"/>
</dbReference>
<keyword evidence="3" id="KW-0808">Transferase</keyword>
<dbReference type="InterPro" id="IPR000719">
    <property type="entry name" value="Prot_kinase_dom"/>
</dbReference>
<keyword evidence="2 13" id="KW-0723">Serine/threonine-protein kinase</keyword>
<evidence type="ECO:0000256" key="10">
    <source>
        <dbReference type="ARBA" id="ARBA00023136"/>
    </source>
</evidence>
<dbReference type="Gene3D" id="3.30.200.20">
    <property type="entry name" value="Phosphorylase Kinase, domain 1"/>
    <property type="match status" value="1"/>
</dbReference>
<name>A0AA87ZEJ9_FICCA</name>
<evidence type="ECO:0000313" key="16">
    <source>
        <dbReference type="EMBL" id="GMN30255.1"/>
    </source>
</evidence>
<keyword evidence="9 14" id="KW-1133">Transmembrane helix</keyword>
<keyword evidence="11" id="KW-0325">Glycoprotein</keyword>
<reference evidence="16" key="1">
    <citation type="submission" date="2023-07" db="EMBL/GenBank/DDBJ databases">
        <title>draft genome sequence of fig (Ficus carica).</title>
        <authorList>
            <person name="Takahashi T."/>
            <person name="Nishimura K."/>
        </authorList>
    </citation>
    <scope>NUCLEOTIDE SEQUENCE</scope>
</reference>
<keyword evidence="10 14" id="KW-0472">Membrane</keyword>
<evidence type="ECO:0000256" key="2">
    <source>
        <dbReference type="ARBA" id="ARBA00022527"/>
    </source>
</evidence>
<dbReference type="InterPro" id="IPR008271">
    <property type="entry name" value="Ser/Thr_kinase_AS"/>
</dbReference>
<evidence type="ECO:0000256" key="14">
    <source>
        <dbReference type="SAM" id="Phobius"/>
    </source>
</evidence>
<evidence type="ECO:0000256" key="3">
    <source>
        <dbReference type="ARBA" id="ARBA00022679"/>
    </source>
</evidence>
<keyword evidence="17" id="KW-1185">Reference proteome</keyword>
<dbReference type="PROSITE" id="PS50011">
    <property type="entry name" value="PROTEIN_KINASE_DOM"/>
    <property type="match status" value="1"/>
</dbReference>
<dbReference type="CDD" id="cd14066">
    <property type="entry name" value="STKc_IRAK"/>
    <property type="match status" value="1"/>
</dbReference>
<evidence type="ECO:0000256" key="8">
    <source>
        <dbReference type="ARBA" id="ARBA00022840"/>
    </source>
</evidence>
<gene>
    <name evidence="16" type="ORF">TIFTF001_050654</name>
</gene>
<dbReference type="PROSITE" id="PS00107">
    <property type="entry name" value="PROTEIN_KINASE_ATP"/>
    <property type="match status" value="1"/>
</dbReference>
<dbReference type="Proteomes" id="UP001187192">
    <property type="component" value="Unassembled WGS sequence"/>
</dbReference>
<keyword evidence="5" id="KW-0732">Signal</keyword>
<dbReference type="AlphaFoldDB" id="A0AA87ZEJ9"/>
<evidence type="ECO:0000256" key="13">
    <source>
        <dbReference type="RuleBase" id="RU000304"/>
    </source>
</evidence>
<evidence type="ECO:0000259" key="15">
    <source>
        <dbReference type="PROSITE" id="PS50011"/>
    </source>
</evidence>
<evidence type="ECO:0000256" key="4">
    <source>
        <dbReference type="ARBA" id="ARBA00022692"/>
    </source>
</evidence>
<dbReference type="SMART" id="SM00220">
    <property type="entry name" value="S_TKc"/>
    <property type="match status" value="1"/>
</dbReference>
<dbReference type="PROSITE" id="PS00108">
    <property type="entry name" value="PROTEIN_KINASE_ST"/>
    <property type="match status" value="1"/>
</dbReference>
<evidence type="ECO:0000256" key="7">
    <source>
        <dbReference type="ARBA" id="ARBA00022777"/>
    </source>
</evidence>
<dbReference type="InterPro" id="IPR017441">
    <property type="entry name" value="Protein_kinase_ATP_BS"/>
</dbReference>
<dbReference type="PANTHER" id="PTHR27003">
    <property type="entry name" value="OS07G0166700 PROTEIN"/>
    <property type="match status" value="1"/>
</dbReference>
<dbReference type="InterPro" id="IPR045272">
    <property type="entry name" value="ANXUR1/2-like"/>
</dbReference>
<dbReference type="PANTHER" id="PTHR27003:SF478">
    <property type="entry name" value="CONCANAVALIN A-LIKE LECTIN_GLUCANASE DOMAIN, RHO-ASSOCIATED PROTEIN KINASE 1_2-RELATED"/>
    <property type="match status" value="1"/>
</dbReference>
<keyword evidence="7" id="KW-0418">Kinase</keyword>
<comment type="caution">
    <text evidence="16">The sequence shown here is derived from an EMBL/GenBank/DDBJ whole genome shotgun (WGS) entry which is preliminary data.</text>
</comment>
<dbReference type="Pfam" id="PF07714">
    <property type="entry name" value="PK_Tyr_Ser-Thr"/>
    <property type="match status" value="1"/>
</dbReference>
<evidence type="ECO:0000256" key="9">
    <source>
        <dbReference type="ARBA" id="ARBA00022989"/>
    </source>
</evidence>
<keyword evidence="4 14" id="KW-0812">Transmembrane</keyword>
<feature type="transmembrane region" description="Helical" evidence="14">
    <location>
        <begin position="59"/>
        <end position="84"/>
    </location>
</feature>
<feature type="binding site" evidence="12">
    <location>
        <position position="153"/>
    </location>
    <ligand>
        <name>ATP</name>
        <dbReference type="ChEBI" id="CHEBI:30616"/>
    </ligand>
</feature>
<evidence type="ECO:0000256" key="6">
    <source>
        <dbReference type="ARBA" id="ARBA00022741"/>
    </source>
</evidence>
<feature type="domain" description="Protein kinase" evidence="15">
    <location>
        <begin position="125"/>
        <end position="401"/>
    </location>
</feature>
<dbReference type="FunFam" id="3.30.200.20:FF:000039">
    <property type="entry name" value="receptor-like protein kinase FERONIA"/>
    <property type="match status" value="1"/>
</dbReference>
<evidence type="ECO:0000256" key="12">
    <source>
        <dbReference type="PROSITE-ProRule" id="PRU10141"/>
    </source>
</evidence>
<dbReference type="Gene3D" id="1.10.510.10">
    <property type="entry name" value="Transferase(Phosphotransferase) domain 1"/>
    <property type="match status" value="1"/>
</dbReference>
<proteinExistence type="inferred from homology"/>
<dbReference type="FunFam" id="1.10.510.10:FF:000252">
    <property type="entry name" value="Receptor-like protein kinase FERONIA"/>
    <property type="match status" value="1"/>
</dbReference>
<comment type="similarity">
    <text evidence="13">Belongs to the protein kinase superfamily.</text>
</comment>
<dbReference type="GO" id="GO:0004674">
    <property type="term" value="F:protein serine/threonine kinase activity"/>
    <property type="evidence" value="ECO:0007669"/>
    <property type="project" value="UniProtKB-KW"/>
</dbReference>